<dbReference type="Gene3D" id="3.40.50.1820">
    <property type="entry name" value="alpha/beta hydrolase"/>
    <property type="match status" value="1"/>
</dbReference>
<dbReference type="InterPro" id="IPR000073">
    <property type="entry name" value="AB_hydrolase_1"/>
</dbReference>
<keyword evidence="4" id="KW-1185">Reference proteome</keyword>
<dbReference type="InterPro" id="IPR000639">
    <property type="entry name" value="Epox_hydrolase-like"/>
</dbReference>
<protein>
    <submittedName>
        <fullName evidence="3">Alpha/beta fold hydrolase</fullName>
    </submittedName>
</protein>
<keyword evidence="1 3" id="KW-0378">Hydrolase</keyword>
<evidence type="ECO:0000259" key="2">
    <source>
        <dbReference type="Pfam" id="PF00561"/>
    </source>
</evidence>
<dbReference type="GO" id="GO:0016787">
    <property type="term" value="F:hydrolase activity"/>
    <property type="evidence" value="ECO:0007669"/>
    <property type="project" value="UniProtKB-KW"/>
</dbReference>
<gene>
    <name evidence="3" type="ORF">GCM10009710_29050</name>
</gene>
<comment type="caution">
    <text evidence="3">The sequence shown here is derived from an EMBL/GenBank/DDBJ whole genome shotgun (WGS) entry which is preliminary data.</text>
</comment>
<dbReference type="Pfam" id="PF00561">
    <property type="entry name" value="Abhydrolase_1"/>
    <property type="match status" value="1"/>
</dbReference>
<evidence type="ECO:0000256" key="1">
    <source>
        <dbReference type="ARBA" id="ARBA00022801"/>
    </source>
</evidence>
<evidence type="ECO:0000313" key="4">
    <source>
        <dbReference type="Proteomes" id="UP001501057"/>
    </source>
</evidence>
<proteinExistence type="predicted"/>
<evidence type="ECO:0000313" key="3">
    <source>
        <dbReference type="EMBL" id="GAA1747108.1"/>
    </source>
</evidence>
<dbReference type="PANTHER" id="PTHR43329">
    <property type="entry name" value="EPOXIDE HYDROLASE"/>
    <property type="match status" value="1"/>
</dbReference>
<name>A0ABN2K4I9_9ACTN</name>
<dbReference type="RefSeq" id="WP_344202904.1">
    <property type="nucleotide sequence ID" value="NZ_BAAAME010000005.1"/>
</dbReference>
<dbReference type="SUPFAM" id="SSF53474">
    <property type="entry name" value="alpha/beta-Hydrolases"/>
    <property type="match status" value="1"/>
</dbReference>
<dbReference type="PRINTS" id="PR00412">
    <property type="entry name" value="EPOXHYDRLASE"/>
</dbReference>
<feature type="domain" description="AB hydrolase-1" evidence="2">
    <location>
        <begin position="27"/>
        <end position="259"/>
    </location>
</feature>
<dbReference type="Proteomes" id="UP001501057">
    <property type="component" value="Unassembled WGS sequence"/>
</dbReference>
<sequence>MTTRLTTYVHDGLTFDVIDEGPIDGDVVVLLHGFPERASSWEQVAARLHAEGYRTLAPDQRGYSPGARPKGRRAYRIDLLVGDVAALVEQAGGRAHVVGHDWGAMVAWSLAIARPDLVRTLTALSVPHPTSFLHAMTRTTQGLKSWYMAAFQLPALPELLAGWRGGPIERWMRTGGMDDAAISRFNRDIVDYGALPGGIAWYRALPFLDRSAETRVTVPTTMVWSDRDLYVGRDSVEGSARFVDAPYELRVLPDVTHWIPTQAPQAAAEAILARVASAGVA</sequence>
<dbReference type="InterPro" id="IPR029058">
    <property type="entry name" value="AB_hydrolase_fold"/>
</dbReference>
<organism evidence="3 4">
    <name type="scientific">Aeromicrobium alkaliterrae</name>
    <dbReference type="NCBI Taxonomy" id="302168"/>
    <lineage>
        <taxon>Bacteria</taxon>
        <taxon>Bacillati</taxon>
        <taxon>Actinomycetota</taxon>
        <taxon>Actinomycetes</taxon>
        <taxon>Propionibacteriales</taxon>
        <taxon>Nocardioidaceae</taxon>
        <taxon>Aeromicrobium</taxon>
    </lineage>
</organism>
<reference evidence="3 4" key="1">
    <citation type="journal article" date="2019" name="Int. J. Syst. Evol. Microbiol.">
        <title>The Global Catalogue of Microorganisms (GCM) 10K type strain sequencing project: providing services to taxonomists for standard genome sequencing and annotation.</title>
        <authorList>
            <consortium name="The Broad Institute Genomics Platform"/>
            <consortium name="The Broad Institute Genome Sequencing Center for Infectious Disease"/>
            <person name="Wu L."/>
            <person name="Ma J."/>
        </authorList>
    </citation>
    <scope>NUCLEOTIDE SEQUENCE [LARGE SCALE GENOMIC DNA]</scope>
    <source>
        <strain evidence="3 4">JCM 13518</strain>
    </source>
</reference>
<accession>A0ABN2K4I9</accession>
<dbReference type="EMBL" id="BAAAME010000005">
    <property type="protein sequence ID" value="GAA1747108.1"/>
    <property type="molecule type" value="Genomic_DNA"/>
</dbReference>